<dbReference type="Gene3D" id="3.30.70.20">
    <property type="match status" value="1"/>
</dbReference>
<evidence type="ECO:0000259" key="4">
    <source>
        <dbReference type="PROSITE" id="PS51379"/>
    </source>
</evidence>
<dbReference type="Pfam" id="PF00037">
    <property type="entry name" value="Fer4"/>
    <property type="match status" value="1"/>
</dbReference>
<sequence>MAIKITDECINCGACEPECPNNAIYEGAQEWRFSEGTDLKGKVVTKSGGTYDADEAQEPVDYDVYFIVTDKCTECIGFHEEPQCAEVCPVDCCVPDEDNEESDDELMAKKEFLHVS</sequence>
<dbReference type="AlphaFoldDB" id="G8R0M4"/>
<dbReference type="HOGENOM" id="CLU_139698_11_0_10"/>
<keyword evidence="2" id="KW-0408">Iron</keyword>
<dbReference type="PROSITE" id="PS51379">
    <property type="entry name" value="4FE4S_FER_2"/>
    <property type="match status" value="2"/>
</dbReference>
<reference evidence="5 6" key="1">
    <citation type="journal article" date="2012" name="Stand. Genomic Sci.">
        <title>Genome sequence of the orange-pigmented seawater bacterium Owenweeksia hongkongensis type strain (UST20020801(T)).</title>
        <authorList>
            <person name="Riedel T."/>
            <person name="Held B."/>
            <person name="Nolan M."/>
            <person name="Lucas S."/>
            <person name="Lapidus A."/>
            <person name="Tice H."/>
            <person name="Del Rio T.G."/>
            <person name="Cheng J.F."/>
            <person name="Han C."/>
            <person name="Tapia R."/>
            <person name="Goodwin L.A."/>
            <person name="Pitluck S."/>
            <person name="Liolios K."/>
            <person name="Mavromatis K."/>
            <person name="Pagani I."/>
            <person name="Ivanova N."/>
            <person name="Mikhailova N."/>
            <person name="Pati A."/>
            <person name="Chen A."/>
            <person name="Palaniappan K."/>
            <person name="Rohde M."/>
            <person name="Tindall B.J."/>
            <person name="Detter J.C."/>
            <person name="Goker M."/>
            <person name="Woyke T."/>
            <person name="Bristow J."/>
            <person name="Eisen J.A."/>
            <person name="Markowitz V."/>
            <person name="Hugenholtz P."/>
            <person name="Klenk H.P."/>
            <person name="Kyrpides N.C."/>
        </authorList>
    </citation>
    <scope>NUCLEOTIDE SEQUENCE</scope>
    <source>
        <strain evidence="6">DSM 17368 / JCM 12287 / NRRL B-23963</strain>
    </source>
</reference>
<dbReference type="STRING" id="926562.Oweho_1741"/>
<evidence type="ECO:0000313" key="6">
    <source>
        <dbReference type="Proteomes" id="UP000005631"/>
    </source>
</evidence>
<keyword evidence="6" id="KW-1185">Reference proteome</keyword>
<dbReference type="InterPro" id="IPR017896">
    <property type="entry name" value="4Fe4S_Fe-S-bd"/>
</dbReference>
<keyword evidence="5" id="KW-0830">Ubiquinone</keyword>
<feature type="domain" description="4Fe-4S ferredoxin-type" evidence="4">
    <location>
        <begin position="1"/>
        <end position="29"/>
    </location>
</feature>
<dbReference type="InterPro" id="IPR017900">
    <property type="entry name" value="4Fe4S_Fe_S_CS"/>
</dbReference>
<dbReference type="eggNOG" id="COG1145">
    <property type="taxonomic scope" value="Bacteria"/>
</dbReference>
<dbReference type="KEGG" id="oho:Oweho_1741"/>
<keyword evidence="3" id="KW-0411">Iron-sulfur</keyword>
<dbReference type="RefSeq" id="WP_014202084.1">
    <property type="nucleotide sequence ID" value="NC_016599.1"/>
</dbReference>
<dbReference type="GO" id="GO:0051536">
    <property type="term" value="F:iron-sulfur cluster binding"/>
    <property type="evidence" value="ECO:0007669"/>
    <property type="project" value="UniProtKB-KW"/>
</dbReference>
<organism evidence="5 6">
    <name type="scientific">Owenweeksia hongkongensis (strain DSM 17368 / CIP 108786 / JCM 12287 / NRRL B-23963 / UST20020801)</name>
    <dbReference type="NCBI Taxonomy" id="926562"/>
    <lineage>
        <taxon>Bacteria</taxon>
        <taxon>Pseudomonadati</taxon>
        <taxon>Bacteroidota</taxon>
        <taxon>Flavobacteriia</taxon>
        <taxon>Flavobacteriales</taxon>
        <taxon>Owenweeksiaceae</taxon>
        <taxon>Owenweeksia</taxon>
    </lineage>
</organism>
<evidence type="ECO:0000313" key="5">
    <source>
        <dbReference type="EMBL" id="AEV32728.1"/>
    </source>
</evidence>
<accession>G8R0M4</accession>
<protein>
    <submittedName>
        <fullName evidence="5">NADH:ubiquinone oxidoreductase chain I-like protein</fullName>
    </submittedName>
</protein>
<evidence type="ECO:0000256" key="1">
    <source>
        <dbReference type="ARBA" id="ARBA00022723"/>
    </source>
</evidence>
<gene>
    <name evidence="5" type="ordered locus">Oweho_1741</name>
</gene>
<dbReference type="GO" id="GO:0046872">
    <property type="term" value="F:metal ion binding"/>
    <property type="evidence" value="ECO:0007669"/>
    <property type="project" value="UniProtKB-KW"/>
</dbReference>
<dbReference type="EMBL" id="CP003156">
    <property type="protein sequence ID" value="AEV32728.1"/>
    <property type="molecule type" value="Genomic_DNA"/>
</dbReference>
<keyword evidence="1" id="KW-0479">Metal-binding</keyword>
<evidence type="ECO:0000256" key="2">
    <source>
        <dbReference type="ARBA" id="ARBA00023004"/>
    </source>
</evidence>
<dbReference type="OrthoDB" id="9803397at2"/>
<name>G8R0M4_OWEHD</name>
<dbReference type="PROSITE" id="PS00198">
    <property type="entry name" value="4FE4S_FER_1"/>
    <property type="match status" value="1"/>
</dbReference>
<proteinExistence type="predicted"/>
<dbReference type="SUPFAM" id="SSF54862">
    <property type="entry name" value="4Fe-4S ferredoxins"/>
    <property type="match status" value="1"/>
</dbReference>
<dbReference type="Proteomes" id="UP000005631">
    <property type="component" value="Chromosome"/>
</dbReference>
<evidence type="ECO:0000256" key="3">
    <source>
        <dbReference type="ARBA" id="ARBA00023014"/>
    </source>
</evidence>
<dbReference type="PATRIC" id="fig|926562.3.peg.1748"/>
<feature type="domain" description="4Fe-4S ferredoxin-type" evidence="4">
    <location>
        <begin position="63"/>
        <end position="98"/>
    </location>
</feature>